<evidence type="ECO:0000313" key="2">
    <source>
        <dbReference type="EMBL" id="QHU17265.1"/>
    </source>
</evidence>
<name>A0A6C0KGZ0_9ZZZZ</name>
<keyword evidence="1" id="KW-0472">Membrane</keyword>
<sequence length="217" mass="25373">MEKIYTPFLAIFLAFVIVGFSWYKQLMMEDEQEGLENMDSKTIVRPDGVTVRRRKKPAKIEEPVLENYKEGIKIPGLSAITKGVKQIPKSFKKLGSSVSKGFTKTLKMITKFFKYVGDVFLSFFSYIECGFNKVIKLPQCMGWYTLEIIGHILYIPFGFFFWLFSLQSVERMIWGIIEDIDCFCYKSTGYHLIHYSDSIIKKCYKCKIKKMPKFPKM</sequence>
<accession>A0A6C0KGZ0</accession>
<dbReference type="AlphaFoldDB" id="A0A6C0KGZ0"/>
<organism evidence="2">
    <name type="scientific">viral metagenome</name>
    <dbReference type="NCBI Taxonomy" id="1070528"/>
    <lineage>
        <taxon>unclassified sequences</taxon>
        <taxon>metagenomes</taxon>
        <taxon>organismal metagenomes</taxon>
    </lineage>
</organism>
<feature type="transmembrane region" description="Helical" evidence="1">
    <location>
        <begin position="6"/>
        <end position="23"/>
    </location>
</feature>
<feature type="transmembrane region" description="Helical" evidence="1">
    <location>
        <begin position="112"/>
        <end position="135"/>
    </location>
</feature>
<feature type="transmembrane region" description="Helical" evidence="1">
    <location>
        <begin position="141"/>
        <end position="164"/>
    </location>
</feature>
<proteinExistence type="predicted"/>
<keyword evidence="1" id="KW-0812">Transmembrane</keyword>
<protein>
    <submittedName>
        <fullName evidence="2">Uncharacterized protein</fullName>
    </submittedName>
</protein>
<reference evidence="2" key="1">
    <citation type="journal article" date="2020" name="Nature">
        <title>Giant virus diversity and host interactions through global metagenomics.</title>
        <authorList>
            <person name="Schulz F."/>
            <person name="Roux S."/>
            <person name="Paez-Espino D."/>
            <person name="Jungbluth S."/>
            <person name="Walsh D.A."/>
            <person name="Denef V.J."/>
            <person name="McMahon K.D."/>
            <person name="Konstantinidis K.T."/>
            <person name="Eloe-Fadrosh E.A."/>
            <person name="Kyrpides N.C."/>
            <person name="Woyke T."/>
        </authorList>
    </citation>
    <scope>NUCLEOTIDE SEQUENCE</scope>
    <source>
        <strain evidence="2">GVMAG-S-3300012000-57</strain>
    </source>
</reference>
<keyword evidence="1" id="KW-1133">Transmembrane helix</keyword>
<dbReference type="EMBL" id="MN740900">
    <property type="protein sequence ID" value="QHU17265.1"/>
    <property type="molecule type" value="Genomic_DNA"/>
</dbReference>
<evidence type="ECO:0000256" key="1">
    <source>
        <dbReference type="SAM" id="Phobius"/>
    </source>
</evidence>